<organism evidence="1 2">
    <name type="scientific">Algoriphagus marincola HL-49</name>
    <dbReference type="NCBI Taxonomy" id="1305737"/>
    <lineage>
        <taxon>Bacteria</taxon>
        <taxon>Pseudomonadati</taxon>
        <taxon>Bacteroidota</taxon>
        <taxon>Cytophagia</taxon>
        <taxon>Cytophagales</taxon>
        <taxon>Cyclobacteriaceae</taxon>
        <taxon>Algoriphagus</taxon>
    </lineage>
</organism>
<dbReference type="PATRIC" id="fig|1305737.6.peg.977"/>
<gene>
    <name evidence="1" type="ORF">HLUCCX10_01610</name>
</gene>
<sequence>MVGPTLSPSNLITFQLNEYNIKYLREFEIGKKKNFKG</sequence>
<proteinExistence type="predicted"/>
<dbReference type="Proteomes" id="UP000050421">
    <property type="component" value="Unassembled WGS sequence"/>
</dbReference>
<dbReference type="EMBL" id="LJXT01000006">
    <property type="protein sequence ID" value="KPQ19705.1"/>
    <property type="molecule type" value="Genomic_DNA"/>
</dbReference>
<reference evidence="1 2" key="1">
    <citation type="submission" date="2015-09" db="EMBL/GenBank/DDBJ databases">
        <title>Identification and resolution of microdiversity through metagenomic sequencing of parallel consortia.</title>
        <authorList>
            <person name="Nelson W.C."/>
            <person name="Romine M.F."/>
            <person name="Lindemann S.R."/>
        </authorList>
    </citation>
    <scope>NUCLEOTIDE SEQUENCE [LARGE SCALE GENOMIC DNA]</scope>
    <source>
        <strain evidence="1">HL-49</strain>
    </source>
</reference>
<dbReference type="STRING" id="1305737.GCA_000526355_00184"/>
<name>A0A0P7XS28_9BACT</name>
<dbReference type="AlphaFoldDB" id="A0A0P7XS28"/>
<accession>A0A0P7XS28</accession>
<evidence type="ECO:0000313" key="1">
    <source>
        <dbReference type="EMBL" id="KPQ19705.1"/>
    </source>
</evidence>
<comment type="caution">
    <text evidence="1">The sequence shown here is derived from an EMBL/GenBank/DDBJ whole genome shotgun (WGS) entry which is preliminary data.</text>
</comment>
<evidence type="ECO:0000313" key="2">
    <source>
        <dbReference type="Proteomes" id="UP000050421"/>
    </source>
</evidence>
<protein>
    <submittedName>
        <fullName evidence="1">Uncharacterized protein</fullName>
    </submittedName>
</protein>